<accession>A0ABR2SHY0</accession>
<protein>
    <submittedName>
        <fullName evidence="1">Uncharacterized protein</fullName>
    </submittedName>
</protein>
<evidence type="ECO:0000313" key="1">
    <source>
        <dbReference type="EMBL" id="KAK9024856.1"/>
    </source>
</evidence>
<proteinExistence type="predicted"/>
<dbReference type="Proteomes" id="UP001396334">
    <property type="component" value="Unassembled WGS sequence"/>
</dbReference>
<evidence type="ECO:0000313" key="2">
    <source>
        <dbReference type="Proteomes" id="UP001396334"/>
    </source>
</evidence>
<comment type="caution">
    <text evidence="1">The sequence shown here is derived from an EMBL/GenBank/DDBJ whole genome shotgun (WGS) entry which is preliminary data.</text>
</comment>
<reference evidence="1 2" key="1">
    <citation type="journal article" date="2024" name="G3 (Bethesda)">
        <title>Genome assembly of Hibiscus sabdariffa L. provides insights into metabolisms of medicinal natural products.</title>
        <authorList>
            <person name="Kim T."/>
        </authorList>
    </citation>
    <scope>NUCLEOTIDE SEQUENCE [LARGE SCALE GENOMIC DNA]</scope>
    <source>
        <strain evidence="1">TK-2024</strain>
        <tissue evidence="1">Old leaves</tissue>
    </source>
</reference>
<organism evidence="1 2">
    <name type="scientific">Hibiscus sabdariffa</name>
    <name type="common">roselle</name>
    <dbReference type="NCBI Taxonomy" id="183260"/>
    <lineage>
        <taxon>Eukaryota</taxon>
        <taxon>Viridiplantae</taxon>
        <taxon>Streptophyta</taxon>
        <taxon>Embryophyta</taxon>
        <taxon>Tracheophyta</taxon>
        <taxon>Spermatophyta</taxon>
        <taxon>Magnoliopsida</taxon>
        <taxon>eudicotyledons</taxon>
        <taxon>Gunneridae</taxon>
        <taxon>Pentapetalae</taxon>
        <taxon>rosids</taxon>
        <taxon>malvids</taxon>
        <taxon>Malvales</taxon>
        <taxon>Malvaceae</taxon>
        <taxon>Malvoideae</taxon>
        <taxon>Hibiscus</taxon>
    </lineage>
</organism>
<sequence length="90" mass="9704">MVTAGRISAICCGGEDVGGAKFRWLRGREGEHLVVDEAGEFSGLGAGSSSSRRSAIKGPYGISLEDVEAVLETDFLRRHGNQREFSIFWG</sequence>
<name>A0ABR2SHY0_9ROSI</name>
<gene>
    <name evidence="1" type="ORF">V6N11_064762</name>
</gene>
<keyword evidence="2" id="KW-1185">Reference proteome</keyword>
<dbReference type="EMBL" id="JBBPBN010000014">
    <property type="protein sequence ID" value="KAK9024856.1"/>
    <property type="molecule type" value="Genomic_DNA"/>
</dbReference>